<accession>A0A3L6P7E2</accession>
<dbReference type="EMBL" id="MRCU01000001">
    <property type="protein sequence ID" value="RKK29059.1"/>
    <property type="molecule type" value="Genomic_DNA"/>
</dbReference>
<evidence type="ECO:0000313" key="3">
    <source>
        <dbReference type="Proteomes" id="UP000270866"/>
    </source>
</evidence>
<gene>
    <name evidence="2" type="ORF">BFJ65_g997</name>
</gene>
<name>A0A3L6P7E2_FUSOX</name>
<organism evidence="2 3">
    <name type="scientific">Fusarium oxysporum f. sp. cepae</name>
    <dbReference type="NCBI Taxonomy" id="396571"/>
    <lineage>
        <taxon>Eukaryota</taxon>
        <taxon>Fungi</taxon>
        <taxon>Dikarya</taxon>
        <taxon>Ascomycota</taxon>
        <taxon>Pezizomycotina</taxon>
        <taxon>Sordariomycetes</taxon>
        <taxon>Hypocreomycetidae</taxon>
        <taxon>Hypocreales</taxon>
        <taxon>Nectriaceae</taxon>
        <taxon>Fusarium</taxon>
        <taxon>Fusarium oxysporum species complex</taxon>
    </lineage>
</organism>
<proteinExistence type="predicted"/>
<sequence length="32" mass="3775">MPPEQQMHPLMPDDPEYHAHKDRSNGVLQVYN</sequence>
<dbReference type="AlphaFoldDB" id="A0A3L6P7E2"/>
<reference evidence="2 3" key="1">
    <citation type="journal article" date="2018" name="Sci. Rep.">
        <title>Characterisation of pathogen-specific regions and novel effector candidates in Fusarium oxysporum f. sp. cepae.</title>
        <authorList>
            <person name="Armitage A.D."/>
            <person name="Taylor A."/>
            <person name="Sobczyk M.K."/>
            <person name="Baxter L."/>
            <person name="Greenfield B.P."/>
            <person name="Bates H.J."/>
            <person name="Wilson F."/>
            <person name="Jackson A.C."/>
            <person name="Ott S."/>
            <person name="Harrison R.J."/>
            <person name="Clarkson J.P."/>
        </authorList>
    </citation>
    <scope>NUCLEOTIDE SEQUENCE [LARGE SCALE GENOMIC DNA]</scope>
    <source>
        <strain evidence="2 3">FoC_Fus2</strain>
    </source>
</reference>
<dbReference type="Proteomes" id="UP000270866">
    <property type="component" value="Chromosome 1"/>
</dbReference>
<evidence type="ECO:0000313" key="2">
    <source>
        <dbReference type="EMBL" id="RKK29059.1"/>
    </source>
</evidence>
<comment type="caution">
    <text evidence="2">The sequence shown here is derived from an EMBL/GenBank/DDBJ whole genome shotgun (WGS) entry which is preliminary data.</text>
</comment>
<evidence type="ECO:0000256" key="1">
    <source>
        <dbReference type="SAM" id="MobiDB-lite"/>
    </source>
</evidence>
<protein>
    <submittedName>
        <fullName evidence="2">Uncharacterized protein</fullName>
    </submittedName>
</protein>
<feature type="compositionally biased region" description="Basic and acidic residues" evidence="1">
    <location>
        <begin position="15"/>
        <end position="24"/>
    </location>
</feature>
<feature type="region of interest" description="Disordered" evidence="1">
    <location>
        <begin position="1"/>
        <end position="32"/>
    </location>
</feature>